<name>A0A655JEA5_MYCTX</name>
<proteinExistence type="predicted"/>
<organism evidence="1 2">
    <name type="scientific">Mycobacterium tuberculosis</name>
    <dbReference type="NCBI Taxonomy" id="1773"/>
    <lineage>
        <taxon>Bacteria</taxon>
        <taxon>Bacillati</taxon>
        <taxon>Actinomycetota</taxon>
        <taxon>Actinomycetes</taxon>
        <taxon>Mycobacteriales</taxon>
        <taxon>Mycobacteriaceae</taxon>
        <taxon>Mycobacterium</taxon>
        <taxon>Mycobacterium tuberculosis complex</taxon>
    </lineage>
</organism>
<accession>A0A655JEA5</accession>
<dbReference type="Proteomes" id="UP000045842">
    <property type="component" value="Unassembled WGS sequence"/>
</dbReference>
<evidence type="ECO:0000313" key="1">
    <source>
        <dbReference type="EMBL" id="COW79435.1"/>
    </source>
</evidence>
<protein>
    <submittedName>
        <fullName evidence="1">Uncharacterized protein</fullName>
    </submittedName>
</protein>
<gene>
    <name evidence="1" type="ORF">ERS007679_04316</name>
</gene>
<dbReference type="AlphaFoldDB" id="A0A655JEA5"/>
<reference evidence="1 2" key="1">
    <citation type="submission" date="2015-03" db="EMBL/GenBank/DDBJ databases">
        <authorList>
            <consortium name="Pathogen Informatics"/>
        </authorList>
    </citation>
    <scope>NUCLEOTIDE SEQUENCE [LARGE SCALE GENOMIC DNA]</scope>
    <source>
        <strain evidence="1 2">G09801536</strain>
    </source>
</reference>
<evidence type="ECO:0000313" key="2">
    <source>
        <dbReference type="Proteomes" id="UP000045842"/>
    </source>
</evidence>
<sequence length="49" mass="5270">MPYRRVASAEASTTSGWVARPRYEFVPSNTISPSSAALTVDRCGPVNRG</sequence>
<dbReference type="EMBL" id="CSAD01001048">
    <property type="protein sequence ID" value="COW79435.1"/>
    <property type="molecule type" value="Genomic_DNA"/>
</dbReference>